<dbReference type="SMART" id="SM00233">
    <property type="entry name" value="PH"/>
    <property type="match status" value="1"/>
</dbReference>
<dbReference type="Pfam" id="PF00169">
    <property type="entry name" value="PH"/>
    <property type="match status" value="1"/>
</dbReference>
<dbReference type="InterPro" id="IPR001849">
    <property type="entry name" value="PH_domain"/>
</dbReference>
<reference evidence="3 4" key="1">
    <citation type="journal article" date="2018" name="BMC Genomics">
        <title>Genomic comparison of Trypanosoma conorhini and Trypanosoma rangeli to Trypanosoma cruzi strains of high and low virulence.</title>
        <authorList>
            <person name="Bradwell K.R."/>
            <person name="Koparde V.N."/>
            <person name="Matveyev A.V."/>
            <person name="Serrano M.G."/>
            <person name="Alves J.M."/>
            <person name="Parikh H."/>
            <person name="Huang B."/>
            <person name="Lee V."/>
            <person name="Espinosa-Alvarez O."/>
            <person name="Ortiz P.A."/>
            <person name="Costa-Martins A.G."/>
            <person name="Teixeira M.M."/>
            <person name="Buck G.A."/>
        </authorList>
    </citation>
    <scope>NUCLEOTIDE SEQUENCE [LARGE SCALE GENOMIC DNA]</scope>
    <source>
        <strain evidence="3 4">AM80</strain>
    </source>
</reference>
<evidence type="ECO:0000256" key="1">
    <source>
        <dbReference type="SAM" id="MobiDB-lite"/>
    </source>
</evidence>
<feature type="region of interest" description="Disordered" evidence="1">
    <location>
        <begin position="54"/>
        <end position="79"/>
    </location>
</feature>
<evidence type="ECO:0000313" key="4">
    <source>
        <dbReference type="Proteomes" id="UP000283634"/>
    </source>
</evidence>
<keyword evidence="4" id="KW-1185">Reference proteome</keyword>
<dbReference type="RefSeq" id="XP_029240913.1">
    <property type="nucleotide sequence ID" value="XM_029379231.1"/>
</dbReference>
<feature type="compositionally biased region" description="Basic and acidic residues" evidence="1">
    <location>
        <begin position="538"/>
        <end position="548"/>
    </location>
</feature>
<dbReference type="Gene3D" id="2.30.29.30">
    <property type="entry name" value="Pleckstrin-homology domain (PH domain)/Phosphotyrosine-binding domain (PTB)"/>
    <property type="match status" value="1"/>
</dbReference>
<evidence type="ECO:0000259" key="2">
    <source>
        <dbReference type="PROSITE" id="PS50003"/>
    </source>
</evidence>
<dbReference type="EMBL" id="MKGL01000049">
    <property type="protein sequence ID" value="RNF09346.1"/>
    <property type="molecule type" value="Genomic_DNA"/>
</dbReference>
<name>A0A422NV61_TRYRA</name>
<comment type="caution">
    <text evidence="3">The sequence shown here is derived from an EMBL/GenBank/DDBJ whole genome shotgun (WGS) entry which is preliminary data.</text>
</comment>
<accession>A0A422NV61</accession>
<dbReference type="OrthoDB" id="660555at2759"/>
<evidence type="ECO:0000313" key="3">
    <source>
        <dbReference type="EMBL" id="RNF09346.1"/>
    </source>
</evidence>
<dbReference type="AlphaFoldDB" id="A0A422NV61"/>
<dbReference type="Proteomes" id="UP000283634">
    <property type="component" value="Unassembled WGS sequence"/>
</dbReference>
<dbReference type="SUPFAM" id="SSF50729">
    <property type="entry name" value="PH domain-like"/>
    <property type="match status" value="1"/>
</dbReference>
<feature type="compositionally biased region" description="Polar residues" evidence="1">
    <location>
        <begin position="264"/>
        <end position="280"/>
    </location>
</feature>
<sequence>MASAAGTHFILDFSFEILQRMLDEESLLLGQLAYVVGDLHDPILDGCGRMSASARPQLAPDSHRNNNNNNNGGGSSGGRSKSVTILSFAQYWDLFANIATLYGAQRTIVGKFEKAVSCRTHILEPHQVWLQSDQNAARGTPVGFSSDSRVDEEVWGAHCIPEAFCSAAMRHFMAEHMMYSLHYTRNIAPRVMELWRLWRCRFDKQNSAQLSAEERKQLESHMRFLRFLWDAFGNEAGVPSDPRVVCTRLPETPPASLSRRGGATITSRSGSYSKPPATSSILHEAPPIPPDWRGFETLLVLLATPLSSLRRYMHVARCIIESQCLSASVHQRLQTEFIDVVAPRVAEEQSLVFDEVAREDVAHIVELIDEVAAATPSGVGTAKTPRIRPDRDGSRTLVHYGRLVKLFRRGCHERLVFLFSDWFCYVEEQTNGRLRLCASIPLEALRVVDLDDTANDVNGFDIVTKERRLSFFAPTLEQKQQWVSALRITSEAYNVKLRLLEASQRHDGFGRHQRQHAAGGVALHTRATAPPLSHNSRLRRDQRADRALQRHPTAELATTAKYSAVESSADAPVVGSDVARNPWADLARSQRNSFDVTHWAQQSTDTVHRRVRSSNLLPSSWLLASPHEASSGEAEAVALGADPSSGKTMNTSAADADAAAIIATTITLSASSASARMTEGAATVAPPMVSVPLLISERFQEGSLSFSFSAEKSNSSFTGNLSRNEGREGAESVRSTLLSVIAATKGQRTGFTSEDEVVLDFND</sequence>
<dbReference type="OMA" id="NEECEHR"/>
<dbReference type="InterPro" id="IPR011993">
    <property type="entry name" value="PH-like_dom_sf"/>
</dbReference>
<feature type="region of interest" description="Disordered" evidence="1">
    <location>
        <begin position="527"/>
        <end position="554"/>
    </location>
</feature>
<organism evidence="3 4">
    <name type="scientific">Trypanosoma rangeli</name>
    <dbReference type="NCBI Taxonomy" id="5698"/>
    <lineage>
        <taxon>Eukaryota</taxon>
        <taxon>Discoba</taxon>
        <taxon>Euglenozoa</taxon>
        <taxon>Kinetoplastea</taxon>
        <taxon>Metakinetoplastina</taxon>
        <taxon>Trypanosomatida</taxon>
        <taxon>Trypanosomatidae</taxon>
        <taxon>Trypanosoma</taxon>
        <taxon>Herpetosoma</taxon>
    </lineage>
</organism>
<gene>
    <name evidence="3" type="ORF">TraAM80_02220</name>
</gene>
<feature type="region of interest" description="Disordered" evidence="1">
    <location>
        <begin position="251"/>
        <end position="280"/>
    </location>
</feature>
<proteinExistence type="predicted"/>
<protein>
    <recommendedName>
        <fullName evidence="2">PH domain-containing protein</fullName>
    </recommendedName>
</protein>
<dbReference type="PROSITE" id="PS50003">
    <property type="entry name" value="PH_DOMAIN"/>
    <property type="match status" value="1"/>
</dbReference>
<dbReference type="GeneID" id="40326153"/>
<feature type="domain" description="PH" evidence="2">
    <location>
        <begin position="396"/>
        <end position="491"/>
    </location>
</feature>